<dbReference type="EMBL" id="CP117884">
    <property type="protein sequence ID" value="WDF83077.1"/>
    <property type="molecule type" value="Genomic_DNA"/>
</dbReference>
<name>A0ABY7WVS7_9LACO</name>
<reference evidence="1 2" key="1">
    <citation type="submission" date="2023-02" db="EMBL/GenBank/DDBJ databases">
        <title>Genome sequence of Lacticaseibacillus sp. KACC 23028.</title>
        <authorList>
            <person name="Kim S."/>
            <person name="Heo J."/>
            <person name="Kwon S.-W."/>
        </authorList>
    </citation>
    <scope>NUCLEOTIDE SEQUENCE [LARGE SCALE GENOMIC DNA]</scope>
    <source>
        <strain evidence="1 2">KACC 23028</strain>
    </source>
</reference>
<keyword evidence="2" id="KW-1185">Reference proteome</keyword>
<proteinExistence type="predicted"/>
<sequence length="284" mass="32266">MNYELINQIGLGTPAWQTQKKRIEQDNRTLLTLTSMPRFSEVLKNEKVKGVNLIDHLTGRTYDPDGYRFFNDVPVPETAQIFMNGDGSISIINDGEEIAKEFLFSGTRRQAQDVRYENLDGSLDYIHEFEIDGSTFSNIFYYNDDMQEIAFMDNDENVHVRFFYYNGAINLITVEDPQSHKTVAKYDTLNQFLAAEVAKMTNADDTVTITYLGLELDAVSQTKAHTVLDMVESPWDDAGNVRGNLLAILEGRLSYVDEVLVNQADYDRLQREGVATAKLTVVDK</sequence>
<accession>A0ABY7WVS7</accession>
<dbReference type="Proteomes" id="UP001220377">
    <property type="component" value="Chromosome"/>
</dbReference>
<evidence type="ECO:0008006" key="3">
    <source>
        <dbReference type="Google" id="ProtNLM"/>
    </source>
</evidence>
<dbReference type="RefSeq" id="WP_274260982.1">
    <property type="nucleotide sequence ID" value="NZ_CP117884.1"/>
</dbReference>
<organism evidence="1 2">
    <name type="scientific">Lacticaseibacillus pabuli</name>
    <dbReference type="NCBI Taxonomy" id="3025672"/>
    <lineage>
        <taxon>Bacteria</taxon>
        <taxon>Bacillati</taxon>
        <taxon>Bacillota</taxon>
        <taxon>Bacilli</taxon>
        <taxon>Lactobacillales</taxon>
        <taxon>Lactobacillaceae</taxon>
        <taxon>Lacticaseibacillus</taxon>
    </lineage>
</organism>
<evidence type="ECO:0000313" key="1">
    <source>
        <dbReference type="EMBL" id="WDF83077.1"/>
    </source>
</evidence>
<protein>
    <recommendedName>
        <fullName evidence="3">YD repeat-containing protein</fullName>
    </recommendedName>
</protein>
<evidence type="ECO:0000313" key="2">
    <source>
        <dbReference type="Proteomes" id="UP001220377"/>
    </source>
</evidence>
<gene>
    <name evidence="1" type="ORF">PQ472_02265</name>
</gene>